<feature type="domain" description="Thioredoxin" evidence="5">
    <location>
        <begin position="44"/>
        <end position="209"/>
    </location>
</feature>
<protein>
    <submittedName>
        <fullName evidence="6">Protein SCO1/2</fullName>
    </submittedName>
</protein>
<evidence type="ECO:0000256" key="1">
    <source>
        <dbReference type="ARBA" id="ARBA00010996"/>
    </source>
</evidence>
<dbReference type="GO" id="GO:0046872">
    <property type="term" value="F:metal ion binding"/>
    <property type="evidence" value="ECO:0007669"/>
    <property type="project" value="UniProtKB-KW"/>
</dbReference>
<dbReference type="RefSeq" id="WP_093208066.1">
    <property type="nucleotide sequence ID" value="NZ_FNGS01000010.1"/>
</dbReference>
<keyword evidence="4" id="KW-1015">Disulfide bond</keyword>
<feature type="binding site" evidence="3">
    <location>
        <position position="82"/>
    </location>
    <ligand>
        <name>Cu cation</name>
        <dbReference type="ChEBI" id="CHEBI:23378"/>
    </ligand>
</feature>
<keyword evidence="3" id="KW-0479">Metal-binding</keyword>
<dbReference type="CDD" id="cd02968">
    <property type="entry name" value="SCO"/>
    <property type="match status" value="1"/>
</dbReference>
<evidence type="ECO:0000313" key="7">
    <source>
        <dbReference type="Proteomes" id="UP000198901"/>
    </source>
</evidence>
<gene>
    <name evidence="6" type="ORF">SAMN04488090_4517</name>
</gene>
<dbReference type="PANTHER" id="PTHR12151">
    <property type="entry name" value="ELECTRON TRANSPORT PROTIN SCO1/SENC FAMILY MEMBER"/>
    <property type="match status" value="1"/>
</dbReference>
<evidence type="ECO:0000256" key="3">
    <source>
        <dbReference type="PIRSR" id="PIRSR603782-1"/>
    </source>
</evidence>
<dbReference type="PROSITE" id="PS51257">
    <property type="entry name" value="PROKAR_LIPOPROTEIN"/>
    <property type="match status" value="1"/>
</dbReference>
<dbReference type="STRING" id="563176.SAMN04488090_4517"/>
<evidence type="ECO:0000259" key="5">
    <source>
        <dbReference type="PROSITE" id="PS51352"/>
    </source>
</evidence>
<dbReference type="InterPro" id="IPR003782">
    <property type="entry name" value="SCO1/SenC"/>
</dbReference>
<dbReference type="InterPro" id="IPR013766">
    <property type="entry name" value="Thioredoxin_domain"/>
</dbReference>
<dbReference type="PROSITE" id="PS51352">
    <property type="entry name" value="THIOREDOXIN_2"/>
    <property type="match status" value="1"/>
</dbReference>
<dbReference type="SUPFAM" id="SSF52833">
    <property type="entry name" value="Thioredoxin-like"/>
    <property type="match status" value="1"/>
</dbReference>
<dbReference type="AlphaFoldDB" id="A0A1G9X1L9"/>
<evidence type="ECO:0000256" key="4">
    <source>
        <dbReference type="PIRSR" id="PIRSR603782-2"/>
    </source>
</evidence>
<dbReference type="OrthoDB" id="9811998at2"/>
<reference evidence="6 7" key="1">
    <citation type="submission" date="2016-10" db="EMBL/GenBank/DDBJ databases">
        <authorList>
            <person name="de Groot N.N."/>
        </authorList>
    </citation>
    <scope>NUCLEOTIDE SEQUENCE [LARGE SCALE GENOMIC DNA]</scope>
    <source>
        <strain evidence="6 7">DSM 21668</strain>
    </source>
</reference>
<evidence type="ECO:0000313" key="6">
    <source>
        <dbReference type="EMBL" id="SDM90441.1"/>
    </source>
</evidence>
<dbReference type="Gene3D" id="3.40.30.10">
    <property type="entry name" value="Glutaredoxin"/>
    <property type="match status" value="1"/>
</dbReference>
<dbReference type="Proteomes" id="UP000198901">
    <property type="component" value="Unassembled WGS sequence"/>
</dbReference>
<sequence>MKWFSFAALLLLLAACQQEQGRLPILGPRGGIKTRVIDGKMVTDSVYHEIPDFAFVDQDGDTVRSADFRGKIYVADFFFTTCPTICPKMTGEMKKLYEKFKGNPDVLFLSHSIDPKRDSVGRLNEYATDLGVAGQKQWRFITGDRKAIFDIGQNAYFVTAKEDSAEPGGILHSGAFVLIDPEMHIRGIYDGTKDEVVAEVSEAIALLRKEKK</sequence>
<dbReference type="EMBL" id="FNGS01000010">
    <property type="protein sequence ID" value="SDM90441.1"/>
    <property type="molecule type" value="Genomic_DNA"/>
</dbReference>
<feature type="binding site" evidence="3">
    <location>
        <position position="172"/>
    </location>
    <ligand>
        <name>Cu cation</name>
        <dbReference type="ChEBI" id="CHEBI:23378"/>
    </ligand>
</feature>
<comment type="similarity">
    <text evidence="1">Belongs to the SCO1/2 family.</text>
</comment>
<evidence type="ECO:0000256" key="2">
    <source>
        <dbReference type="ARBA" id="ARBA00023008"/>
    </source>
</evidence>
<feature type="disulfide bond" description="Redox-active" evidence="4">
    <location>
        <begin position="82"/>
        <end position="86"/>
    </location>
</feature>
<feature type="binding site" evidence="3">
    <location>
        <position position="86"/>
    </location>
    <ligand>
        <name>Cu cation</name>
        <dbReference type="ChEBI" id="CHEBI:23378"/>
    </ligand>
</feature>
<dbReference type="Pfam" id="PF02630">
    <property type="entry name" value="SCO1-SenC"/>
    <property type="match status" value="1"/>
</dbReference>
<organism evidence="6 7">
    <name type="scientific">Siphonobacter aquaeclarae</name>
    <dbReference type="NCBI Taxonomy" id="563176"/>
    <lineage>
        <taxon>Bacteria</taxon>
        <taxon>Pseudomonadati</taxon>
        <taxon>Bacteroidota</taxon>
        <taxon>Cytophagia</taxon>
        <taxon>Cytophagales</taxon>
        <taxon>Cytophagaceae</taxon>
        <taxon>Siphonobacter</taxon>
    </lineage>
</organism>
<proteinExistence type="inferred from homology"/>
<dbReference type="InterPro" id="IPR036249">
    <property type="entry name" value="Thioredoxin-like_sf"/>
</dbReference>
<accession>A0A1G9X1L9</accession>
<dbReference type="PANTHER" id="PTHR12151:SF25">
    <property type="entry name" value="LINALOOL DEHYDRATASE_ISOMERASE DOMAIN-CONTAINING PROTEIN"/>
    <property type="match status" value="1"/>
</dbReference>
<keyword evidence="7" id="KW-1185">Reference proteome</keyword>
<keyword evidence="2 3" id="KW-0186">Copper</keyword>
<name>A0A1G9X1L9_9BACT</name>